<organism evidence="2 3">
    <name type="scientific">Karstenula rhodostoma CBS 690.94</name>
    <dbReference type="NCBI Taxonomy" id="1392251"/>
    <lineage>
        <taxon>Eukaryota</taxon>
        <taxon>Fungi</taxon>
        <taxon>Dikarya</taxon>
        <taxon>Ascomycota</taxon>
        <taxon>Pezizomycotina</taxon>
        <taxon>Dothideomycetes</taxon>
        <taxon>Pleosporomycetidae</taxon>
        <taxon>Pleosporales</taxon>
        <taxon>Massarineae</taxon>
        <taxon>Didymosphaeriaceae</taxon>
        <taxon>Karstenula</taxon>
    </lineage>
</organism>
<dbReference type="OrthoDB" id="4505928at2759"/>
<evidence type="ECO:0000313" key="3">
    <source>
        <dbReference type="Proteomes" id="UP000799764"/>
    </source>
</evidence>
<feature type="region of interest" description="Disordered" evidence="1">
    <location>
        <begin position="113"/>
        <end position="132"/>
    </location>
</feature>
<dbReference type="PANTHER" id="PTHR42070:SF1">
    <property type="entry name" value="FILAMENT ASSOCIATED PROTEIN, PUTATIVE (AFU_ORTHOLOGUE AFUA_8G06630)-RELATED"/>
    <property type="match status" value="1"/>
</dbReference>
<feature type="compositionally biased region" description="Polar residues" evidence="1">
    <location>
        <begin position="113"/>
        <end position="124"/>
    </location>
</feature>
<proteinExistence type="predicted"/>
<gene>
    <name evidence="2" type="ORF">P171DRAFT_426179</name>
</gene>
<dbReference type="Proteomes" id="UP000799764">
    <property type="component" value="Unassembled WGS sequence"/>
</dbReference>
<accession>A0A9P4PUP3</accession>
<sequence length="270" mass="30090">MDDSKKSQNLARIRDNQRRSRARRKEYLHELEARLRDYEQVGIEASAEIQSAARKVLDENRRLRALLHERGVPDSDIVAAMGGLNDRSYDQFSASASLSTMLGRKIACNTPAFFTSPDSPQPSDARNDPHTPLAMSISRSAALSSNDSPSPHSVVSGMGTPPPSFHRTPYIHTLTPDPEMNPGEVAPYMPYDQSLQHTWPQMHQQHHPHAHEQRYVADPTSYYNATSCVDAANIIRTMRTSTGPELEADLGCRPGQHCYVGNSVVLQRYG</sequence>
<dbReference type="AlphaFoldDB" id="A0A9P4PUP3"/>
<feature type="compositionally biased region" description="Polar residues" evidence="1">
    <location>
        <begin position="140"/>
        <end position="153"/>
    </location>
</feature>
<keyword evidence="3" id="KW-1185">Reference proteome</keyword>
<reference evidence="2" key="1">
    <citation type="journal article" date="2020" name="Stud. Mycol.">
        <title>101 Dothideomycetes genomes: a test case for predicting lifestyles and emergence of pathogens.</title>
        <authorList>
            <person name="Haridas S."/>
            <person name="Albert R."/>
            <person name="Binder M."/>
            <person name="Bloem J."/>
            <person name="Labutti K."/>
            <person name="Salamov A."/>
            <person name="Andreopoulos B."/>
            <person name="Baker S."/>
            <person name="Barry K."/>
            <person name="Bills G."/>
            <person name="Bluhm B."/>
            <person name="Cannon C."/>
            <person name="Castanera R."/>
            <person name="Culley D."/>
            <person name="Daum C."/>
            <person name="Ezra D."/>
            <person name="Gonzalez J."/>
            <person name="Henrissat B."/>
            <person name="Kuo A."/>
            <person name="Liang C."/>
            <person name="Lipzen A."/>
            <person name="Lutzoni F."/>
            <person name="Magnuson J."/>
            <person name="Mondo S."/>
            <person name="Nolan M."/>
            <person name="Ohm R."/>
            <person name="Pangilinan J."/>
            <person name="Park H.-J."/>
            <person name="Ramirez L."/>
            <person name="Alfaro M."/>
            <person name="Sun H."/>
            <person name="Tritt A."/>
            <person name="Yoshinaga Y."/>
            <person name="Zwiers L.-H."/>
            <person name="Turgeon B."/>
            <person name="Goodwin S."/>
            <person name="Spatafora J."/>
            <person name="Crous P."/>
            <person name="Grigoriev I."/>
        </authorList>
    </citation>
    <scope>NUCLEOTIDE SEQUENCE</scope>
    <source>
        <strain evidence="2">CBS 690.94</strain>
    </source>
</reference>
<protein>
    <recommendedName>
        <fullName evidence="4">BZIP domain-containing protein</fullName>
    </recommendedName>
</protein>
<name>A0A9P4PUP3_9PLEO</name>
<evidence type="ECO:0000256" key="1">
    <source>
        <dbReference type="SAM" id="MobiDB-lite"/>
    </source>
</evidence>
<dbReference type="CDD" id="cd14688">
    <property type="entry name" value="bZIP_YAP"/>
    <property type="match status" value="1"/>
</dbReference>
<feature type="region of interest" description="Disordered" evidence="1">
    <location>
        <begin position="1"/>
        <end position="21"/>
    </location>
</feature>
<dbReference type="EMBL" id="MU001492">
    <property type="protein sequence ID" value="KAF2451704.1"/>
    <property type="molecule type" value="Genomic_DNA"/>
</dbReference>
<dbReference type="PANTHER" id="PTHR42070">
    <property type="entry name" value="FILAMENT ASSOCIATED PROTEIN, PUTATIVE (AFU_ORTHOLOGUE AFUA_8G06630)-RELATED"/>
    <property type="match status" value="1"/>
</dbReference>
<feature type="compositionally biased region" description="Basic and acidic residues" evidence="1">
    <location>
        <begin position="1"/>
        <end position="18"/>
    </location>
</feature>
<evidence type="ECO:0008006" key="4">
    <source>
        <dbReference type="Google" id="ProtNLM"/>
    </source>
</evidence>
<evidence type="ECO:0000313" key="2">
    <source>
        <dbReference type="EMBL" id="KAF2451704.1"/>
    </source>
</evidence>
<comment type="caution">
    <text evidence="2">The sequence shown here is derived from an EMBL/GenBank/DDBJ whole genome shotgun (WGS) entry which is preliminary data.</text>
</comment>
<feature type="region of interest" description="Disordered" evidence="1">
    <location>
        <begin position="140"/>
        <end position="161"/>
    </location>
</feature>